<dbReference type="EMBL" id="SNYA01000003">
    <property type="protein sequence ID" value="TDP93443.1"/>
    <property type="molecule type" value="Genomic_DNA"/>
</dbReference>
<dbReference type="RefSeq" id="WP_133616454.1">
    <property type="nucleotide sequence ID" value="NZ_SNYA01000003.1"/>
</dbReference>
<gene>
    <name evidence="1" type="ORF">EDF62_1422</name>
</gene>
<dbReference type="CDD" id="cd00093">
    <property type="entry name" value="HTH_XRE"/>
    <property type="match status" value="1"/>
</dbReference>
<evidence type="ECO:0000313" key="2">
    <source>
        <dbReference type="Proteomes" id="UP000295601"/>
    </source>
</evidence>
<dbReference type="GO" id="GO:0003677">
    <property type="term" value="F:DNA binding"/>
    <property type="evidence" value="ECO:0007669"/>
    <property type="project" value="InterPro"/>
</dbReference>
<dbReference type="SUPFAM" id="SSF47413">
    <property type="entry name" value="lambda repressor-like DNA-binding domains"/>
    <property type="match status" value="1"/>
</dbReference>
<dbReference type="Proteomes" id="UP000295601">
    <property type="component" value="Unassembled WGS sequence"/>
</dbReference>
<dbReference type="AlphaFoldDB" id="A0A4R6S2E4"/>
<dbReference type="OrthoDB" id="5123161at2"/>
<protein>
    <submittedName>
        <fullName evidence="1">Helix-turn-helix protein</fullName>
    </submittedName>
</protein>
<sequence>MGIRLKPGLVERLRETRGLPSDAALARFIGVDRTTLRRIMAGSQPSGAFIACFCSAFGLGLGEAFEIVDASAHRRVAA</sequence>
<name>A0A4R6S2E4_9MICO</name>
<dbReference type="InterPro" id="IPR010982">
    <property type="entry name" value="Lambda_DNA-bd_dom_sf"/>
</dbReference>
<keyword evidence="2" id="KW-1185">Reference proteome</keyword>
<reference evidence="1 2" key="1">
    <citation type="submission" date="2019-03" db="EMBL/GenBank/DDBJ databases">
        <title>Genomic analyses of the natural microbiome of Caenorhabditis elegans.</title>
        <authorList>
            <person name="Samuel B."/>
        </authorList>
    </citation>
    <scope>NUCLEOTIDE SEQUENCE [LARGE SCALE GENOMIC DNA]</scope>
    <source>
        <strain evidence="1 2">JUb18</strain>
    </source>
</reference>
<proteinExistence type="predicted"/>
<accession>A0A4R6S2E4</accession>
<organism evidence="1 2">
    <name type="scientific">Leucobacter luti</name>
    <dbReference type="NCBI Taxonomy" id="340320"/>
    <lineage>
        <taxon>Bacteria</taxon>
        <taxon>Bacillati</taxon>
        <taxon>Actinomycetota</taxon>
        <taxon>Actinomycetes</taxon>
        <taxon>Micrococcales</taxon>
        <taxon>Microbacteriaceae</taxon>
        <taxon>Leucobacter</taxon>
    </lineage>
</organism>
<evidence type="ECO:0000313" key="1">
    <source>
        <dbReference type="EMBL" id="TDP93443.1"/>
    </source>
</evidence>
<dbReference type="InterPro" id="IPR001387">
    <property type="entry name" value="Cro/C1-type_HTH"/>
</dbReference>
<comment type="caution">
    <text evidence="1">The sequence shown here is derived from an EMBL/GenBank/DDBJ whole genome shotgun (WGS) entry which is preliminary data.</text>
</comment>
<dbReference type="Pfam" id="PF13560">
    <property type="entry name" value="HTH_31"/>
    <property type="match status" value="1"/>
</dbReference>